<protein>
    <submittedName>
        <fullName evidence="1">Bacitracin resistance protein</fullName>
    </submittedName>
</protein>
<evidence type="ECO:0000313" key="1">
    <source>
        <dbReference type="EMBL" id="DAF98774.1"/>
    </source>
</evidence>
<sequence length="31" mass="3521">MFIILTCLPISPSGHLKLLNFNSSIKTKIYK</sequence>
<dbReference type="EMBL" id="BK016155">
    <property type="protein sequence ID" value="DAF98774.1"/>
    <property type="molecule type" value="Genomic_DNA"/>
</dbReference>
<name>A0A8S5UWN5_9CAUD</name>
<organism evidence="1">
    <name type="scientific">Podoviridae sp. ctLPy3</name>
    <dbReference type="NCBI Taxonomy" id="2825244"/>
    <lineage>
        <taxon>Viruses</taxon>
        <taxon>Duplodnaviria</taxon>
        <taxon>Heunggongvirae</taxon>
        <taxon>Uroviricota</taxon>
        <taxon>Caudoviricetes</taxon>
    </lineage>
</organism>
<proteinExistence type="predicted"/>
<reference evidence="1" key="1">
    <citation type="journal article" date="2021" name="Proc. Natl. Acad. Sci. U.S.A.">
        <title>A Catalog of Tens of Thousands of Viruses from Human Metagenomes Reveals Hidden Associations with Chronic Diseases.</title>
        <authorList>
            <person name="Tisza M.J."/>
            <person name="Buck C.B."/>
        </authorList>
    </citation>
    <scope>NUCLEOTIDE SEQUENCE</scope>
    <source>
        <strain evidence="1">CtLPy3</strain>
    </source>
</reference>
<accession>A0A8S5UWN5</accession>